<gene>
    <name evidence="2" type="ORF">CAEBREN_22752</name>
</gene>
<reference evidence="3" key="1">
    <citation type="submission" date="2011-07" db="EMBL/GenBank/DDBJ databases">
        <authorList>
            <consortium name="Caenorhabditis brenneri Sequencing and Analysis Consortium"/>
            <person name="Wilson R.K."/>
        </authorList>
    </citation>
    <scope>NUCLEOTIDE SEQUENCE [LARGE SCALE GENOMIC DNA]</scope>
    <source>
        <strain evidence="3">PB2801</strain>
    </source>
</reference>
<dbReference type="HOGENOM" id="CLU_3336071_0_0_1"/>
<name>G0P5D8_CAEBE</name>
<feature type="compositionally biased region" description="Polar residues" evidence="1">
    <location>
        <begin position="15"/>
        <end position="27"/>
    </location>
</feature>
<keyword evidence="3" id="KW-1185">Reference proteome</keyword>
<accession>G0P5D8</accession>
<evidence type="ECO:0000256" key="1">
    <source>
        <dbReference type="SAM" id="MobiDB-lite"/>
    </source>
</evidence>
<dbReference type="Proteomes" id="UP000008068">
    <property type="component" value="Unassembled WGS sequence"/>
</dbReference>
<organism evidence="3">
    <name type="scientific">Caenorhabditis brenneri</name>
    <name type="common">Nematode worm</name>
    <dbReference type="NCBI Taxonomy" id="135651"/>
    <lineage>
        <taxon>Eukaryota</taxon>
        <taxon>Metazoa</taxon>
        <taxon>Ecdysozoa</taxon>
        <taxon>Nematoda</taxon>
        <taxon>Chromadorea</taxon>
        <taxon>Rhabditida</taxon>
        <taxon>Rhabditina</taxon>
        <taxon>Rhabditomorpha</taxon>
        <taxon>Rhabditoidea</taxon>
        <taxon>Rhabditidae</taxon>
        <taxon>Peloderinae</taxon>
        <taxon>Caenorhabditis</taxon>
    </lineage>
</organism>
<dbReference type="EMBL" id="GL380080">
    <property type="protein sequence ID" value="EGT45422.1"/>
    <property type="molecule type" value="Genomic_DNA"/>
</dbReference>
<feature type="region of interest" description="Disordered" evidence="1">
    <location>
        <begin position="13"/>
        <end position="38"/>
    </location>
</feature>
<dbReference type="AlphaFoldDB" id="G0P5D8"/>
<sequence length="38" mass="4275">MHLLRLKVVHKENEQTSIPTLGSQSGQVPLGQHCSEEY</sequence>
<evidence type="ECO:0000313" key="2">
    <source>
        <dbReference type="EMBL" id="EGT45422.1"/>
    </source>
</evidence>
<dbReference type="InParanoid" id="G0P5D8"/>
<evidence type="ECO:0000313" key="3">
    <source>
        <dbReference type="Proteomes" id="UP000008068"/>
    </source>
</evidence>
<proteinExistence type="predicted"/>
<protein>
    <submittedName>
        <fullName evidence="2">Uncharacterized protein</fullName>
    </submittedName>
</protein>